<evidence type="ECO:0000259" key="1">
    <source>
        <dbReference type="Pfam" id="PF07484"/>
    </source>
</evidence>
<accession>A0A9X8EF36</accession>
<dbReference type="EMBL" id="RJUR01000014">
    <property type="protein sequence ID" value="ROQ48709.1"/>
    <property type="molecule type" value="Genomic_DNA"/>
</dbReference>
<evidence type="ECO:0000313" key="3">
    <source>
        <dbReference type="Proteomes" id="UP000269115"/>
    </source>
</evidence>
<comment type="caution">
    <text evidence="2">The sequence shown here is derived from an EMBL/GenBank/DDBJ whole genome shotgun (WGS) entry which is preliminary data.</text>
</comment>
<dbReference type="AlphaFoldDB" id="A0A9X8EF36"/>
<proteinExistence type="predicted"/>
<protein>
    <submittedName>
        <fullName evidence="2">Microcystin-dependent protein</fullName>
    </submittedName>
</protein>
<feature type="domain" description="Phage tail collar" evidence="1">
    <location>
        <begin position="6"/>
        <end position="62"/>
    </location>
</feature>
<dbReference type="GeneID" id="87481120"/>
<dbReference type="InterPro" id="IPR037053">
    <property type="entry name" value="Phage_tail_collar_dom_sf"/>
</dbReference>
<sequence length="179" mass="19349">MDAFYGEIRLLPYSFVPQNFLPCDGRSLLIQQYSVLFSVIGNRFGGDGKTTFMLPNLNGRVVMGAGQGTGLPNAAFASTAGADKVALNSLNYPPHNHGFTARDGTEPDQRVDIPSTTTYLAQPRNINLYNTVGTTQTLAEGSMTDAGTGNGNIERNLMQPYLALAYCICVEGEYPIRND</sequence>
<dbReference type="SUPFAM" id="SSF88874">
    <property type="entry name" value="Receptor-binding domain of short tail fibre protein gp12"/>
    <property type="match status" value="1"/>
</dbReference>
<dbReference type="Proteomes" id="UP000269115">
    <property type="component" value="Unassembled WGS sequence"/>
</dbReference>
<dbReference type="Gene3D" id="3.90.1340.10">
    <property type="entry name" value="Phage tail collar domain"/>
    <property type="match status" value="1"/>
</dbReference>
<dbReference type="InterPro" id="IPR011083">
    <property type="entry name" value="Phage_tail_collar_dom"/>
</dbReference>
<name>A0A9X8EF36_PSEPU</name>
<reference evidence="2 3" key="1">
    <citation type="submission" date="2018-11" db="EMBL/GenBank/DDBJ databases">
        <title>Genomic analyses of the natural microbiome of Caenorhabditis elegans.</title>
        <authorList>
            <person name="Samuel B."/>
        </authorList>
    </citation>
    <scope>NUCLEOTIDE SEQUENCE [LARGE SCALE GENOMIC DNA]</scope>
    <source>
        <strain evidence="2 3">BIGb0473</strain>
    </source>
</reference>
<dbReference type="OrthoDB" id="9810174at2"/>
<dbReference type="RefSeq" id="WP_043861237.1">
    <property type="nucleotide sequence ID" value="NZ_LKGZ01000001.1"/>
</dbReference>
<dbReference type="Pfam" id="PF07484">
    <property type="entry name" value="Collar"/>
    <property type="match status" value="1"/>
</dbReference>
<evidence type="ECO:0000313" key="2">
    <source>
        <dbReference type="EMBL" id="ROQ48709.1"/>
    </source>
</evidence>
<gene>
    <name evidence="2" type="ORF">EDF85_3010</name>
</gene>
<organism evidence="2 3">
    <name type="scientific">Pseudomonas putida</name>
    <name type="common">Arthrobacter siderocapsulatus</name>
    <dbReference type="NCBI Taxonomy" id="303"/>
    <lineage>
        <taxon>Bacteria</taxon>
        <taxon>Pseudomonadati</taxon>
        <taxon>Pseudomonadota</taxon>
        <taxon>Gammaproteobacteria</taxon>
        <taxon>Pseudomonadales</taxon>
        <taxon>Pseudomonadaceae</taxon>
        <taxon>Pseudomonas</taxon>
    </lineage>
</organism>